<sequence length="67" mass="7372">MARLASVQGLWRPLAGVRPLVALYEGTRLSHHYTLSHATLATSAEENPSPERRVCSVSTSLVLERQT</sequence>
<proteinExistence type="predicted"/>
<evidence type="ECO:0000313" key="1">
    <source>
        <dbReference type="EMBL" id="CCM06743.1"/>
    </source>
</evidence>
<gene>
    <name evidence="1" type="ORF">FIBRA_09037</name>
</gene>
<accession>J4GIR5</accession>
<dbReference type="EMBL" id="HE797479">
    <property type="protein sequence ID" value="CCM06743.1"/>
    <property type="molecule type" value="Genomic_DNA"/>
</dbReference>
<protein>
    <submittedName>
        <fullName evidence="1">Uncharacterized protein</fullName>
    </submittedName>
</protein>
<dbReference type="Proteomes" id="UP000006352">
    <property type="component" value="Unassembled WGS sequence"/>
</dbReference>
<dbReference type="HOGENOM" id="CLU_2812370_0_0_1"/>
<dbReference type="AlphaFoldDB" id="J4GIR5"/>
<dbReference type="GeneID" id="24101643"/>
<keyword evidence="2" id="KW-1185">Reference proteome</keyword>
<reference evidence="1 2" key="1">
    <citation type="journal article" date="2012" name="Appl. Environ. Microbiol.">
        <title>Short-read sequencing for genomic analysis of the brown rot fungus Fibroporia radiculosa.</title>
        <authorList>
            <person name="Tang J.D."/>
            <person name="Perkins A.D."/>
            <person name="Sonstegard T.S."/>
            <person name="Schroeder S.G."/>
            <person name="Burgess S.C."/>
            <person name="Diehl S.V."/>
        </authorList>
    </citation>
    <scope>NUCLEOTIDE SEQUENCE [LARGE SCALE GENOMIC DNA]</scope>
    <source>
        <strain evidence="1 2">TFFH 294</strain>
    </source>
</reference>
<evidence type="ECO:0000313" key="2">
    <source>
        <dbReference type="Proteomes" id="UP000006352"/>
    </source>
</evidence>
<organism evidence="1 2">
    <name type="scientific">Fibroporia radiculosa</name>
    <dbReference type="NCBI Taxonomy" id="599839"/>
    <lineage>
        <taxon>Eukaryota</taxon>
        <taxon>Fungi</taxon>
        <taxon>Dikarya</taxon>
        <taxon>Basidiomycota</taxon>
        <taxon>Agaricomycotina</taxon>
        <taxon>Agaricomycetes</taxon>
        <taxon>Polyporales</taxon>
        <taxon>Fibroporiaceae</taxon>
        <taxon>Fibroporia</taxon>
    </lineage>
</organism>
<dbReference type="InParanoid" id="J4GIR5"/>
<name>J4GIR5_9APHY</name>
<dbReference type="RefSeq" id="XP_012186026.1">
    <property type="nucleotide sequence ID" value="XM_012330636.1"/>
</dbReference>